<dbReference type="PANTHER" id="PTHR43774:SF1">
    <property type="entry name" value="PEPTIDE METHIONINE SULFOXIDE REDUCTASE MSRA 2"/>
    <property type="match status" value="1"/>
</dbReference>
<evidence type="ECO:0000256" key="4">
    <source>
        <dbReference type="ARBA" id="ARBA00047806"/>
    </source>
</evidence>
<dbReference type="KEGG" id="bkw:BkAM31D_11960"/>
<evidence type="ECO:0000256" key="1">
    <source>
        <dbReference type="ARBA" id="ARBA00005591"/>
    </source>
</evidence>
<dbReference type="AlphaFoldDB" id="A0A1X9MAM9"/>
<name>A0A1X9MAM9_9BACI</name>
<dbReference type="SUPFAM" id="SSF55068">
    <property type="entry name" value="Peptide methionine sulfoxide reductase"/>
    <property type="match status" value="1"/>
</dbReference>
<keyword evidence="3 7" id="KW-0560">Oxidoreductase</keyword>
<evidence type="ECO:0000259" key="6">
    <source>
        <dbReference type="Pfam" id="PF01625"/>
    </source>
</evidence>
<dbReference type="EC" id="1.8.4.11" evidence="2"/>
<evidence type="ECO:0000313" key="8">
    <source>
        <dbReference type="Proteomes" id="UP000193006"/>
    </source>
</evidence>
<protein>
    <recommendedName>
        <fullName evidence="2">peptide-methionine (S)-S-oxide reductase</fullName>
        <ecNumber evidence="2">1.8.4.11</ecNumber>
    </recommendedName>
</protein>
<comment type="catalytic activity">
    <reaction evidence="4">
        <text>L-methionyl-[protein] + [thioredoxin]-disulfide + H2O = L-methionyl-(S)-S-oxide-[protein] + [thioredoxin]-dithiol</text>
        <dbReference type="Rhea" id="RHEA:14217"/>
        <dbReference type="Rhea" id="RHEA-COMP:10698"/>
        <dbReference type="Rhea" id="RHEA-COMP:10700"/>
        <dbReference type="Rhea" id="RHEA-COMP:12313"/>
        <dbReference type="Rhea" id="RHEA-COMP:12315"/>
        <dbReference type="ChEBI" id="CHEBI:15377"/>
        <dbReference type="ChEBI" id="CHEBI:16044"/>
        <dbReference type="ChEBI" id="CHEBI:29950"/>
        <dbReference type="ChEBI" id="CHEBI:44120"/>
        <dbReference type="ChEBI" id="CHEBI:50058"/>
        <dbReference type="EC" id="1.8.4.11"/>
    </reaction>
</comment>
<accession>A0A1X9MAM9</accession>
<dbReference type="STRING" id="199441.BkAM31D_11960"/>
<sequence>MQNPIYRQMGDHTETIEIDFDSSVLKLEELFDIFWQSHNALKVNHYRGKQYQSMILFRNDEQAQVALASKRKWEDKLNGTIQTEIAPLITFYLAEERHQKYYLKRFPKAYFELMSYFPTFCEFVDSTLVARLNGFVREYGSLQSIKMELAEWPLRQKEKGAIESMIQSLKW</sequence>
<evidence type="ECO:0000313" key="7">
    <source>
        <dbReference type="EMBL" id="ARK30486.1"/>
    </source>
</evidence>
<proteinExistence type="inferred from homology"/>
<reference evidence="7 8" key="1">
    <citation type="submission" date="2017-04" db="EMBL/GenBank/DDBJ databases">
        <title>Bacillus krulwichiae AM31D Genome sequencing and assembly.</title>
        <authorList>
            <person name="Krulwich T.A."/>
            <person name="Anastor L."/>
            <person name="Ehrlich R."/>
            <person name="Ehrlich G.D."/>
            <person name="Janto B."/>
        </authorList>
    </citation>
    <scope>NUCLEOTIDE SEQUENCE [LARGE SCALE GENOMIC DNA]</scope>
    <source>
        <strain evidence="7 8">AM31D</strain>
    </source>
</reference>
<dbReference type="PANTHER" id="PTHR43774">
    <property type="entry name" value="PEPTIDE METHIONINE SULFOXIDE REDUCTASE"/>
    <property type="match status" value="1"/>
</dbReference>
<dbReference type="EMBL" id="CP020814">
    <property type="protein sequence ID" value="ARK30486.1"/>
    <property type="molecule type" value="Genomic_DNA"/>
</dbReference>
<dbReference type="Gene3D" id="3.30.1060.10">
    <property type="entry name" value="Peptide methionine sulphoxide reductase MsrA"/>
    <property type="match status" value="1"/>
</dbReference>
<comment type="similarity">
    <text evidence="1">Belongs to the MsrA Met sulfoxide reductase family.</text>
</comment>
<evidence type="ECO:0000256" key="5">
    <source>
        <dbReference type="ARBA" id="ARBA00048782"/>
    </source>
</evidence>
<dbReference type="Pfam" id="PF01625">
    <property type="entry name" value="PMSR"/>
    <property type="match status" value="1"/>
</dbReference>
<feature type="domain" description="Peptide methionine sulphoxide reductase MsrA" evidence="6">
    <location>
        <begin position="2"/>
        <end position="105"/>
    </location>
</feature>
<dbReference type="GO" id="GO:0033744">
    <property type="term" value="F:L-methionine:thioredoxin-disulfide S-oxidoreductase activity"/>
    <property type="evidence" value="ECO:0007669"/>
    <property type="project" value="RHEA"/>
</dbReference>
<dbReference type="InterPro" id="IPR036509">
    <property type="entry name" value="Met_Sox_Rdtase_MsrA_sf"/>
</dbReference>
<keyword evidence="8" id="KW-1185">Reference proteome</keyword>
<dbReference type="GO" id="GO:0008113">
    <property type="term" value="F:peptide-methionine (S)-S-oxide reductase activity"/>
    <property type="evidence" value="ECO:0007669"/>
    <property type="project" value="UniProtKB-EC"/>
</dbReference>
<organism evidence="7 8">
    <name type="scientific">Halalkalibacter krulwichiae</name>
    <dbReference type="NCBI Taxonomy" id="199441"/>
    <lineage>
        <taxon>Bacteria</taxon>
        <taxon>Bacillati</taxon>
        <taxon>Bacillota</taxon>
        <taxon>Bacilli</taxon>
        <taxon>Bacillales</taxon>
        <taxon>Bacillaceae</taxon>
        <taxon>Halalkalibacter</taxon>
    </lineage>
</organism>
<evidence type="ECO:0000256" key="2">
    <source>
        <dbReference type="ARBA" id="ARBA00012502"/>
    </source>
</evidence>
<gene>
    <name evidence="7" type="primary">msrA_2</name>
    <name evidence="7" type="ORF">BkAM31D_11960</name>
</gene>
<comment type="catalytic activity">
    <reaction evidence="5">
        <text>[thioredoxin]-disulfide + L-methionine + H2O = L-methionine (S)-S-oxide + [thioredoxin]-dithiol</text>
        <dbReference type="Rhea" id="RHEA:19993"/>
        <dbReference type="Rhea" id="RHEA-COMP:10698"/>
        <dbReference type="Rhea" id="RHEA-COMP:10700"/>
        <dbReference type="ChEBI" id="CHEBI:15377"/>
        <dbReference type="ChEBI" id="CHEBI:29950"/>
        <dbReference type="ChEBI" id="CHEBI:50058"/>
        <dbReference type="ChEBI" id="CHEBI:57844"/>
        <dbReference type="ChEBI" id="CHEBI:58772"/>
        <dbReference type="EC" id="1.8.4.11"/>
    </reaction>
</comment>
<dbReference type="InterPro" id="IPR002569">
    <property type="entry name" value="Met_Sox_Rdtase_MsrA_dom"/>
</dbReference>
<evidence type="ECO:0000256" key="3">
    <source>
        <dbReference type="ARBA" id="ARBA00023002"/>
    </source>
</evidence>
<dbReference type="Proteomes" id="UP000193006">
    <property type="component" value="Chromosome"/>
</dbReference>